<evidence type="ECO:0000313" key="3">
    <source>
        <dbReference type="EMBL" id="SEG72441.1"/>
    </source>
</evidence>
<gene>
    <name evidence="3" type="ORF">SAMN05444390_103517</name>
</gene>
<dbReference type="HAMAP" id="MF_01232">
    <property type="entry name" value="UPF0229"/>
    <property type="match status" value="1"/>
</dbReference>
<feature type="compositionally biased region" description="Polar residues" evidence="2">
    <location>
        <begin position="103"/>
        <end position="112"/>
    </location>
</feature>
<dbReference type="PANTHER" id="PTHR30510">
    <property type="entry name" value="UPF0229 PROTEIN YEAH"/>
    <property type="match status" value="1"/>
</dbReference>
<dbReference type="OrthoDB" id="9788289at2"/>
<keyword evidence="4" id="KW-1185">Reference proteome</keyword>
<dbReference type="AlphaFoldDB" id="A0A1H6CHI6"/>
<dbReference type="InterPro" id="IPR036465">
    <property type="entry name" value="vWFA_dom_sf"/>
</dbReference>
<dbReference type="NCBIfam" id="NF003707">
    <property type="entry name" value="PRK05325.1-2"/>
    <property type="match status" value="1"/>
</dbReference>
<protein>
    <recommendedName>
        <fullName evidence="1">UPF0229 protein SAMN05444390_103517</fullName>
    </recommendedName>
</protein>
<evidence type="ECO:0000256" key="1">
    <source>
        <dbReference type="HAMAP-Rule" id="MF_01232"/>
    </source>
</evidence>
<dbReference type="SUPFAM" id="SSF53300">
    <property type="entry name" value="vWA-like"/>
    <property type="match status" value="1"/>
</dbReference>
<evidence type="ECO:0000313" key="4">
    <source>
        <dbReference type="Proteomes" id="UP000236745"/>
    </source>
</evidence>
<dbReference type="InterPro" id="IPR006698">
    <property type="entry name" value="UPF0229"/>
</dbReference>
<sequence length="429" mass="49277">MSYIIDRRLNSKKKSTVNRQRFLRRYKQHIKRAVEEAIHDRSISDIERGGEVTIPRRDISEPVFHHGQGGQNTRIYPGNKEFVTGDEFQRPESGGGGGSGQGKASNQGEGEDSFTFSISQEEFLDFMFEDLELPYLVRKQLKDATAFETRRAGYSTSGSPDKLHIVRSLRAAHARRIALGGGDRKEIRALRKELWALEAVQPADEALKEQMQALRDQIAELDKKARRMPFIDDFDLRYNNLVKVPVPSSKAVMFCVMDVSGSMTQSIKDIAKRFFILLYLFLQRNYKQIELVFVRHHTHAKEVDEQEFFYSRETGGTIVSSALQMTADIIDKRYSPADWNIYVAQASDGDNWDGDSATCSDLLMKRILKKVQYFAYVEITTGPHQNLWYEYEQVHEAFPDEFAMQHITDAGEIYPVFRKLFEKRTEGAA</sequence>
<dbReference type="EMBL" id="FNVQ01000003">
    <property type="protein sequence ID" value="SEG72441.1"/>
    <property type="molecule type" value="Genomic_DNA"/>
</dbReference>
<dbReference type="PANTHER" id="PTHR30510:SF2">
    <property type="entry name" value="UPF0229 PROTEIN YEAH"/>
    <property type="match status" value="1"/>
</dbReference>
<evidence type="ECO:0000256" key="2">
    <source>
        <dbReference type="SAM" id="MobiDB-lite"/>
    </source>
</evidence>
<dbReference type="Proteomes" id="UP000236745">
    <property type="component" value="Unassembled WGS sequence"/>
</dbReference>
<feature type="region of interest" description="Disordered" evidence="2">
    <location>
        <begin position="84"/>
        <end position="112"/>
    </location>
</feature>
<organism evidence="3 4">
    <name type="scientific">Marinobacterium lutimaris</name>
    <dbReference type="NCBI Taxonomy" id="568106"/>
    <lineage>
        <taxon>Bacteria</taxon>
        <taxon>Pseudomonadati</taxon>
        <taxon>Pseudomonadota</taxon>
        <taxon>Gammaproteobacteria</taxon>
        <taxon>Oceanospirillales</taxon>
        <taxon>Oceanospirillaceae</taxon>
        <taxon>Marinobacterium</taxon>
    </lineage>
</organism>
<dbReference type="RefSeq" id="WP_104004344.1">
    <property type="nucleotide sequence ID" value="NZ_FNVQ01000003.1"/>
</dbReference>
<dbReference type="Pfam" id="PF04285">
    <property type="entry name" value="DUF444"/>
    <property type="match status" value="1"/>
</dbReference>
<name>A0A1H6CHI6_9GAMM</name>
<proteinExistence type="inferred from homology"/>
<accession>A0A1H6CHI6</accession>
<reference evidence="3 4" key="1">
    <citation type="submission" date="2016-10" db="EMBL/GenBank/DDBJ databases">
        <authorList>
            <person name="de Groot N.N."/>
        </authorList>
    </citation>
    <scope>NUCLEOTIDE SEQUENCE [LARGE SCALE GENOMIC DNA]</scope>
    <source>
        <strain evidence="3 4">DSM 22012</strain>
    </source>
</reference>
<comment type="similarity">
    <text evidence="1">Belongs to the UPF0229 family.</text>
</comment>
<dbReference type="NCBIfam" id="NF003708">
    <property type="entry name" value="PRK05325.1-3"/>
    <property type="match status" value="1"/>
</dbReference>